<dbReference type="EMBL" id="KZ613533">
    <property type="protein sequence ID" value="PMD13298.1"/>
    <property type="molecule type" value="Genomic_DNA"/>
</dbReference>
<feature type="signal peptide" evidence="1">
    <location>
        <begin position="1"/>
        <end position="17"/>
    </location>
</feature>
<keyword evidence="3" id="KW-1185">Reference proteome</keyword>
<evidence type="ECO:0000313" key="2">
    <source>
        <dbReference type="EMBL" id="PMD13298.1"/>
    </source>
</evidence>
<gene>
    <name evidence="2" type="ORF">NA56DRAFT_712202</name>
</gene>
<evidence type="ECO:0000313" key="3">
    <source>
        <dbReference type="Proteomes" id="UP000235672"/>
    </source>
</evidence>
<dbReference type="Proteomes" id="UP000235672">
    <property type="component" value="Unassembled WGS sequence"/>
</dbReference>
<reference evidence="2 3" key="1">
    <citation type="submission" date="2016-05" db="EMBL/GenBank/DDBJ databases">
        <title>A degradative enzymes factory behind the ericoid mycorrhizal symbiosis.</title>
        <authorList>
            <consortium name="DOE Joint Genome Institute"/>
            <person name="Martino E."/>
            <person name="Morin E."/>
            <person name="Grelet G."/>
            <person name="Kuo A."/>
            <person name="Kohler A."/>
            <person name="Daghino S."/>
            <person name="Barry K."/>
            <person name="Choi C."/>
            <person name="Cichocki N."/>
            <person name="Clum A."/>
            <person name="Copeland A."/>
            <person name="Hainaut M."/>
            <person name="Haridas S."/>
            <person name="Labutti K."/>
            <person name="Lindquist E."/>
            <person name="Lipzen A."/>
            <person name="Khouja H.-R."/>
            <person name="Murat C."/>
            <person name="Ohm R."/>
            <person name="Olson A."/>
            <person name="Spatafora J."/>
            <person name="Veneault-Fourrey C."/>
            <person name="Henrissat B."/>
            <person name="Grigoriev I."/>
            <person name="Martin F."/>
            <person name="Perotto S."/>
        </authorList>
    </citation>
    <scope>NUCLEOTIDE SEQUENCE [LARGE SCALE GENOMIC DNA]</scope>
    <source>
        <strain evidence="2 3">UAMH 7357</strain>
    </source>
</reference>
<dbReference type="AlphaFoldDB" id="A0A2J6PGZ9"/>
<evidence type="ECO:0000256" key="1">
    <source>
        <dbReference type="SAM" id="SignalP"/>
    </source>
</evidence>
<accession>A0A2J6PGZ9</accession>
<dbReference type="OrthoDB" id="1896086at2759"/>
<organism evidence="2 3">
    <name type="scientific">Hyaloscypha hepaticicola</name>
    <dbReference type="NCBI Taxonomy" id="2082293"/>
    <lineage>
        <taxon>Eukaryota</taxon>
        <taxon>Fungi</taxon>
        <taxon>Dikarya</taxon>
        <taxon>Ascomycota</taxon>
        <taxon>Pezizomycotina</taxon>
        <taxon>Leotiomycetes</taxon>
        <taxon>Helotiales</taxon>
        <taxon>Hyaloscyphaceae</taxon>
        <taxon>Hyaloscypha</taxon>
    </lineage>
</organism>
<feature type="chain" id="PRO_5014364966" evidence="1">
    <location>
        <begin position="18"/>
        <end position="105"/>
    </location>
</feature>
<name>A0A2J6PGZ9_9HELO</name>
<keyword evidence="1" id="KW-0732">Signal</keyword>
<proteinExistence type="predicted"/>
<protein>
    <submittedName>
        <fullName evidence="2">Uncharacterized protein</fullName>
    </submittedName>
</protein>
<sequence>MKSSSAILAFLVTGTLGEVLAPTPMATMVAHTMAPAAITTAPANSNVACTYQKQNPKEGIDEPYRVCTSGKTAIFIHFLVSEGCLSHHVRSENKIQEASTCSPRE</sequence>